<dbReference type="GO" id="GO:0000976">
    <property type="term" value="F:transcription cis-regulatory region binding"/>
    <property type="evidence" value="ECO:0007669"/>
    <property type="project" value="TreeGrafter"/>
</dbReference>
<dbReference type="Pfam" id="PF00440">
    <property type="entry name" value="TetR_N"/>
    <property type="match status" value="1"/>
</dbReference>
<dbReference type="PANTHER" id="PTHR30055">
    <property type="entry name" value="HTH-TYPE TRANSCRIPTIONAL REGULATOR RUTR"/>
    <property type="match status" value="1"/>
</dbReference>
<evidence type="ECO:0000256" key="3">
    <source>
        <dbReference type="ARBA" id="ARBA00023163"/>
    </source>
</evidence>
<keyword evidence="1" id="KW-0805">Transcription regulation</keyword>
<evidence type="ECO:0000313" key="7">
    <source>
        <dbReference type="Proteomes" id="UP001183629"/>
    </source>
</evidence>
<dbReference type="SUPFAM" id="SSF46689">
    <property type="entry name" value="Homeodomain-like"/>
    <property type="match status" value="1"/>
</dbReference>
<reference evidence="6 7" key="1">
    <citation type="submission" date="2023-07" db="EMBL/GenBank/DDBJ databases">
        <title>Sequencing the genomes of 1000 actinobacteria strains.</title>
        <authorList>
            <person name="Klenk H.-P."/>
        </authorList>
    </citation>
    <scope>NUCLEOTIDE SEQUENCE [LARGE SCALE GENOMIC DNA]</scope>
    <source>
        <strain evidence="6 7">DSM 44711</strain>
    </source>
</reference>
<dbReference type="InterPro" id="IPR036271">
    <property type="entry name" value="Tet_transcr_reg_TetR-rel_C_sf"/>
</dbReference>
<evidence type="ECO:0000259" key="5">
    <source>
        <dbReference type="PROSITE" id="PS50977"/>
    </source>
</evidence>
<dbReference type="InterPro" id="IPR050109">
    <property type="entry name" value="HTH-type_TetR-like_transc_reg"/>
</dbReference>
<evidence type="ECO:0000256" key="1">
    <source>
        <dbReference type="ARBA" id="ARBA00023015"/>
    </source>
</evidence>
<feature type="DNA-binding region" description="H-T-H motif" evidence="4">
    <location>
        <begin position="26"/>
        <end position="45"/>
    </location>
</feature>
<proteinExistence type="predicted"/>
<dbReference type="InterPro" id="IPR009057">
    <property type="entry name" value="Homeodomain-like_sf"/>
</dbReference>
<dbReference type="EMBL" id="JAVDYC010000001">
    <property type="protein sequence ID" value="MDR7319813.1"/>
    <property type="molecule type" value="Genomic_DNA"/>
</dbReference>
<keyword evidence="3" id="KW-0804">Transcription</keyword>
<evidence type="ECO:0000256" key="2">
    <source>
        <dbReference type="ARBA" id="ARBA00023125"/>
    </source>
</evidence>
<dbReference type="Gene3D" id="1.10.357.10">
    <property type="entry name" value="Tetracycline Repressor, domain 2"/>
    <property type="match status" value="1"/>
</dbReference>
<evidence type="ECO:0000256" key="4">
    <source>
        <dbReference type="PROSITE-ProRule" id="PRU00335"/>
    </source>
</evidence>
<dbReference type="GO" id="GO:0003700">
    <property type="term" value="F:DNA-binding transcription factor activity"/>
    <property type="evidence" value="ECO:0007669"/>
    <property type="project" value="TreeGrafter"/>
</dbReference>
<feature type="domain" description="HTH tetR-type" evidence="5">
    <location>
        <begin position="3"/>
        <end position="63"/>
    </location>
</feature>
<name>A0AAE4CR51_9ACTN</name>
<dbReference type="Pfam" id="PF17935">
    <property type="entry name" value="TetR_C_27"/>
    <property type="match status" value="1"/>
</dbReference>
<dbReference type="PANTHER" id="PTHR30055:SF151">
    <property type="entry name" value="TRANSCRIPTIONAL REGULATORY PROTEIN"/>
    <property type="match status" value="1"/>
</dbReference>
<organism evidence="6 7">
    <name type="scientific">Catenuloplanes niger</name>
    <dbReference type="NCBI Taxonomy" id="587534"/>
    <lineage>
        <taxon>Bacteria</taxon>
        <taxon>Bacillati</taxon>
        <taxon>Actinomycetota</taxon>
        <taxon>Actinomycetes</taxon>
        <taxon>Micromonosporales</taxon>
        <taxon>Micromonosporaceae</taxon>
        <taxon>Catenuloplanes</taxon>
    </lineage>
</organism>
<comment type="caution">
    <text evidence="6">The sequence shown here is derived from an EMBL/GenBank/DDBJ whole genome shotgun (WGS) entry which is preliminary data.</text>
</comment>
<accession>A0AAE4CR51</accession>
<dbReference type="InterPro" id="IPR023772">
    <property type="entry name" value="DNA-bd_HTH_TetR-type_CS"/>
</dbReference>
<keyword evidence="2 4" id="KW-0238">DNA-binding</keyword>
<dbReference type="PRINTS" id="PR00455">
    <property type="entry name" value="HTHTETR"/>
</dbReference>
<dbReference type="InterPro" id="IPR001647">
    <property type="entry name" value="HTH_TetR"/>
</dbReference>
<dbReference type="InterPro" id="IPR041478">
    <property type="entry name" value="TetR_C_27"/>
</dbReference>
<sequence length="194" mass="21531">MPTLDADTIMLATEDVLRRHGLAKATVVDVARELGVSHAAVYRHFPSKAALREAVTRRWLKHHFDELTRPAADSRRPAPERLRAWLLALYRAKRNAATTDPELFAVYSVLVKENSAVAAEHVAALLDQLRAIVVDGLAVGDFTVDDPATTAHALFEATTAFHHPAHLDEWQHPDREQLLAEVCTLLVNGLRATR</sequence>
<protein>
    <submittedName>
        <fullName evidence="6">AcrR family transcriptional regulator</fullName>
    </submittedName>
</protein>
<dbReference type="PROSITE" id="PS01081">
    <property type="entry name" value="HTH_TETR_1"/>
    <property type="match status" value="1"/>
</dbReference>
<gene>
    <name evidence="6" type="ORF">J2S44_000063</name>
</gene>
<keyword evidence="7" id="KW-1185">Reference proteome</keyword>
<dbReference type="SUPFAM" id="SSF48498">
    <property type="entry name" value="Tetracyclin repressor-like, C-terminal domain"/>
    <property type="match status" value="1"/>
</dbReference>
<dbReference type="Proteomes" id="UP001183629">
    <property type="component" value="Unassembled WGS sequence"/>
</dbReference>
<dbReference type="PROSITE" id="PS50977">
    <property type="entry name" value="HTH_TETR_2"/>
    <property type="match status" value="1"/>
</dbReference>
<dbReference type="AlphaFoldDB" id="A0AAE4CR51"/>
<evidence type="ECO:0000313" key="6">
    <source>
        <dbReference type="EMBL" id="MDR7319813.1"/>
    </source>
</evidence>
<dbReference type="RefSeq" id="WP_310407665.1">
    <property type="nucleotide sequence ID" value="NZ_JAVDYC010000001.1"/>
</dbReference>